<keyword evidence="2" id="KW-1185">Reference proteome</keyword>
<evidence type="ECO:0000313" key="1">
    <source>
        <dbReference type="EMBL" id="SMO59459.1"/>
    </source>
</evidence>
<evidence type="ECO:0000313" key="2">
    <source>
        <dbReference type="Proteomes" id="UP000317315"/>
    </source>
</evidence>
<dbReference type="Proteomes" id="UP000317315">
    <property type="component" value="Unassembled WGS sequence"/>
</dbReference>
<dbReference type="RefSeq" id="WP_142935584.1">
    <property type="nucleotide sequence ID" value="NZ_FXTM01000013.1"/>
</dbReference>
<gene>
    <name evidence="1" type="ORF">SAMN06269117_11321</name>
</gene>
<dbReference type="EMBL" id="FXTM01000013">
    <property type="protein sequence ID" value="SMO59459.1"/>
    <property type="molecule type" value="Genomic_DNA"/>
</dbReference>
<accession>A0A521CJ43</accession>
<name>A0A521CJ43_9BACT</name>
<reference evidence="1 2" key="1">
    <citation type="submission" date="2017-05" db="EMBL/GenBank/DDBJ databases">
        <authorList>
            <person name="Varghese N."/>
            <person name="Submissions S."/>
        </authorList>
    </citation>
    <scope>NUCLEOTIDE SEQUENCE [LARGE SCALE GENOMIC DNA]</scope>
    <source>
        <strain evidence="1 2">DSM 16304</strain>
    </source>
</reference>
<organism evidence="1 2">
    <name type="scientific">Balnearium lithotrophicum</name>
    <dbReference type="NCBI Taxonomy" id="223788"/>
    <lineage>
        <taxon>Bacteria</taxon>
        <taxon>Pseudomonadati</taxon>
        <taxon>Aquificota</taxon>
        <taxon>Aquificia</taxon>
        <taxon>Desulfurobacteriales</taxon>
        <taxon>Desulfurobacteriaceae</taxon>
        <taxon>Balnearium</taxon>
    </lineage>
</organism>
<protein>
    <submittedName>
        <fullName evidence="1">Uncharacterized protein</fullName>
    </submittedName>
</protein>
<dbReference type="AlphaFoldDB" id="A0A521CJ43"/>
<sequence>MGWYRSYVKAVIQETKQKLDNKKKQKCLDKYTVHDGSQIIHFKGRAGTGERFANCVEYYKCLGYSEKKAYETCKIIAIKKRSRQIAGKGAGRK</sequence>
<proteinExistence type="predicted"/>